<proteinExistence type="predicted"/>
<dbReference type="EMBL" id="CP003639">
    <property type="protein sequence ID" value="AFM41940.1"/>
    <property type="molecule type" value="Genomic_DNA"/>
</dbReference>
<dbReference type="STRING" id="646529.Desaci_3032"/>
<dbReference type="AlphaFoldDB" id="I4D816"/>
<gene>
    <name evidence="1" type="ordered locus">Desaci_3032</name>
</gene>
<evidence type="ECO:0000313" key="1">
    <source>
        <dbReference type="EMBL" id="AFM41940.1"/>
    </source>
</evidence>
<protein>
    <submittedName>
        <fullName evidence="1">Uncharacterized protein</fullName>
    </submittedName>
</protein>
<dbReference type="Proteomes" id="UP000002892">
    <property type="component" value="Chromosome"/>
</dbReference>
<dbReference type="HOGENOM" id="CLU_3389085_0_0_9"/>
<organism evidence="1 2">
    <name type="scientific">Desulfosporosinus acidiphilus (strain DSM 22704 / JCM 16185 / SJ4)</name>
    <dbReference type="NCBI Taxonomy" id="646529"/>
    <lineage>
        <taxon>Bacteria</taxon>
        <taxon>Bacillati</taxon>
        <taxon>Bacillota</taxon>
        <taxon>Clostridia</taxon>
        <taxon>Eubacteriales</taxon>
        <taxon>Desulfitobacteriaceae</taxon>
        <taxon>Desulfosporosinus</taxon>
    </lineage>
</organism>
<reference evidence="1 2" key="1">
    <citation type="journal article" date="2012" name="J. Bacteriol.">
        <title>Complete genome sequences of Desulfosporosinus orientis DSM765T, Desulfosporosinus youngiae DSM17734T, Desulfosporosinus meridiei DSM13257T, and Desulfosporosinus acidiphilus DSM22704T.</title>
        <authorList>
            <person name="Pester M."/>
            <person name="Brambilla E."/>
            <person name="Alazard D."/>
            <person name="Rattei T."/>
            <person name="Weinmaier T."/>
            <person name="Han J."/>
            <person name="Lucas S."/>
            <person name="Lapidus A."/>
            <person name="Cheng J.F."/>
            <person name="Goodwin L."/>
            <person name="Pitluck S."/>
            <person name="Peters L."/>
            <person name="Ovchinnikova G."/>
            <person name="Teshima H."/>
            <person name="Detter J.C."/>
            <person name="Han C.S."/>
            <person name="Tapia R."/>
            <person name="Land M.L."/>
            <person name="Hauser L."/>
            <person name="Kyrpides N.C."/>
            <person name="Ivanova N.N."/>
            <person name="Pagani I."/>
            <person name="Huntmann M."/>
            <person name="Wei C.L."/>
            <person name="Davenport K.W."/>
            <person name="Daligault H."/>
            <person name="Chain P.S."/>
            <person name="Chen A."/>
            <person name="Mavromatis K."/>
            <person name="Markowitz V."/>
            <person name="Szeto E."/>
            <person name="Mikhailova N."/>
            <person name="Pati A."/>
            <person name="Wagner M."/>
            <person name="Woyke T."/>
            <person name="Ollivier B."/>
            <person name="Klenk H.P."/>
            <person name="Spring S."/>
            <person name="Loy A."/>
        </authorList>
    </citation>
    <scope>NUCLEOTIDE SEQUENCE [LARGE SCALE GENOMIC DNA]</scope>
    <source>
        <strain evidence="2">DSM 22704 / JCM 16185 / SJ4</strain>
    </source>
</reference>
<accession>I4D816</accession>
<dbReference type="KEGG" id="dai:Desaci_3032"/>
<evidence type="ECO:0000313" key="2">
    <source>
        <dbReference type="Proteomes" id="UP000002892"/>
    </source>
</evidence>
<sequence>MGYFELNKNGDFVLTDNGKSVKEELVMFGNIK</sequence>
<keyword evidence="2" id="KW-1185">Reference proteome</keyword>
<name>I4D816_DESAJ</name>